<dbReference type="OrthoDB" id="3699727at2"/>
<sequence length="163" mass="17063">MTDLDKRAAAPAEPDADWPAPVRAILLVLLTLSGVFTLAFEVLYLPIYLGSTDLRTGTETLVAAPLAAQAGPGVFVFPITALLAGVLNVALVAAARTLTDSLRVALLPVVAWTFAFLACTVAGPGGDLVLMSDWPTLLLLVCGLAPPMAYVYFRVNEGTLAPR</sequence>
<keyword evidence="3" id="KW-1185">Reference proteome</keyword>
<feature type="transmembrane region" description="Helical" evidence="1">
    <location>
        <begin position="135"/>
        <end position="153"/>
    </location>
</feature>
<name>A0A366DRF6_9NOCA</name>
<feature type="transmembrane region" description="Helical" evidence="1">
    <location>
        <begin position="69"/>
        <end position="92"/>
    </location>
</feature>
<feature type="transmembrane region" description="Helical" evidence="1">
    <location>
        <begin position="24"/>
        <end position="49"/>
    </location>
</feature>
<evidence type="ECO:0000313" key="2">
    <source>
        <dbReference type="EMBL" id="RBO92680.1"/>
    </source>
</evidence>
<gene>
    <name evidence="2" type="ORF">DFR74_103324</name>
</gene>
<feature type="transmembrane region" description="Helical" evidence="1">
    <location>
        <begin position="104"/>
        <end position="123"/>
    </location>
</feature>
<organism evidence="2 3">
    <name type="scientific">Nocardia puris</name>
    <dbReference type="NCBI Taxonomy" id="208602"/>
    <lineage>
        <taxon>Bacteria</taxon>
        <taxon>Bacillati</taxon>
        <taxon>Actinomycetota</taxon>
        <taxon>Actinomycetes</taxon>
        <taxon>Mycobacteriales</taxon>
        <taxon>Nocardiaceae</taxon>
        <taxon>Nocardia</taxon>
    </lineage>
</organism>
<protein>
    <submittedName>
        <fullName evidence="2">Uncharacterized protein</fullName>
    </submittedName>
</protein>
<accession>A0A366DRF6</accession>
<dbReference type="RefSeq" id="WP_067508412.1">
    <property type="nucleotide sequence ID" value="NZ_QNRE01000003.1"/>
</dbReference>
<dbReference type="STRING" id="1210090.GCA_001613185_02675"/>
<evidence type="ECO:0000313" key="3">
    <source>
        <dbReference type="Proteomes" id="UP000252586"/>
    </source>
</evidence>
<dbReference type="AlphaFoldDB" id="A0A366DRF6"/>
<dbReference type="Proteomes" id="UP000252586">
    <property type="component" value="Unassembled WGS sequence"/>
</dbReference>
<reference evidence="2 3" key="1">
    <citation type="submission" date="2018-06" db="EMBL/GenBank/DDBJ databases">
        <title>Genomic Encyclopedia of Type Strains, Phase IV (KMG-IV): sequencing the most valuable type-strain genomes for metagenomic binning, comparative biology and taxonomic classification.</title>
        <authorList>
            <person name="Goeker M."/>
        </authorList>
    </citation>
    <scope>NUCLEOTIDE SEQUENCE [LARGE SCALE GENOMIC DNA]</scope>
    <source>
        <strain evidence="2 3">DSM 44599</strain>
    </source>
</reference>
<keyword evidence="1" id="KW-1133">Transmembrane helix</keyword>
<evidence type="ECO:0000256" key="1">
    <source>
        <dbReference type="SAM" id="Phobius"/>
    </source>
</evidence>
<comment type="caution">
    <text evidence="2">The sequence shown here is derived from an EMBL/GenBank/DDBJ whole genome shotgun (WGS) entry which is preliminary data.</text>
</comment>
<proteinExistence type="predicted"/>
<dbReference type="EMBL" id="QNRE01000003">
    <property type="protein sequence ID" value="RBO92680.1"/>
    <property type="molecule type" value="Genomic_DNA"/>
</dbReference>
<keyword evidence="1" id="KW-0472">Membrane</keyword>
<keyword evidence="1" id="KW-0812">Transmembrane</keyword>